<dbReference type="EMBL" id="KZ805383">
    <property type="protein sequence ID" value="PVH99909.1"/>
    <property type="molecule type" value="Genomic_DNA"/>
</dbReference>
<dbReference type="Gene3D" id="2.170.15.10">
    <property type="entry name" value="Proaerolysin, chain A, domain 3"/>
    <property type="match status" value="1"/>
</dbReference>
<feature type="signal peptide" evidence="1">
    <location>
        <begin position="1"/>
        <end position="20"/>
    </location>
</feature>
<proteinExistence type="predicted"/>
<dbReference type="AlphaFoldDB" id="A0A2V1DRF8"/>
<dbReference type="SUPFAM" id="SSF56973">
    <property type="entry name" value="Aerolisin/ETX pore-forming domain"/>
    <property type="match status" value="1"/>
</dbReference>
<evidence type="ECO:0000313" key="2">
    <source>
        <dbReference type="EMBL" id="PVH99909.1"/>
    </source>
</evidence>
<evidence type="ECO:0000313" key="3">
    <source>
        <dbReference type="Proteomes" id="UP000244855"/>
    </source>
</evidence>
<dbReference type="CDD" id="cd20231">
    <property type="entry name" value="PFM_jacalin-like"/>
    <property type="match status" value="1"/>
</dbReference>
<name>A0A2V1DRF8_9PLEO</name>
<dbReference type="OrthoDB" id="10424099at2759"/>
<evidence type="ECO:0000256" key="1">
    <source>
        <dbReference type="SAM" id="SignalP"/>
    </source>
</evidence>
<organism evidence="2 3">
    <name type="scientific">Periconia macrospinosa</name>
    <dbReference type="NCBI Taxonomy" id="97972"/>
    <lineage>
        <taxon>Eukaryota</taxon>
        <taxon>Fungi</taxon>
        <taxon>Dikarya</taxon>
        <taxon>Ascomycota</taxon>
        <taxon>Pezizomycotina</taxon>
        <taxon>Dothideomycetes</taxon>
        <taxon>Pleosporomycetidae</taxon>
        <taxon>Pleosporales</taxon>
        <taxon>Massarineae</taxon>
        <taxon>Periconiaceae</taxon>
        <taxon>Periconia</taxon>
    </lineage>
</organism>
<feature type="chain" id="PRO_5016119820" description="Jacalin-type lectin domain-containing protein" evidence="1">
    <location>
        <begin position="21"/>
        <end position="416"/>
    </location>
</feature>
<dbReference type="Proteomes" id="UP000244855">
    <property type="component" value="Unassembled WGS sequence"/>
</dbReference>
<sequence>MRLLPLAATVLLSLLSSVNANCDNGSFITPCTNCPILINEGPFISTRAGIPLSENPVPQRFCESKWQEGRVITGIRVWWAKFQIKGIQVQFAGPDGQNAWGTAIHGQSEQDVDDYDERTWESGATIGMKLYNNKPDDGDPMDAVGRIVITEQGKEDWVVGGSKYNKDEIYVNAGSGKLLAIQGGAGAWVTTLEFKFLESTILNLEMTNIKFQEDPEVWTQKKQGFDRVAVSATTYLENPNPINGSTQEMSANFDVVYTTTKTREIEKKFSFGYSLSVSIGGQVGFPLLAEAETEITNTVSYGLETMTKESESKTVTLDNGVSITQTVAPQKALKCSAFATVGTYDSKYEADITASLSNGKVFKYKEFGTFKSQGYAEVNAGCLEIQAESIPAGADVKTTGKPIKRSTRLARFIHEA</sequence>
<keyword evidence="3" id="KW-1185">Reference proteome</keyword>
<protein>
    <recommendedName>
        <fullName evidence="4">Jacalin-type lectin domain-containing protein</fullName>
    </recommendedName>
</protein>
<gene>
    <name evidence="2" type="ORF">DM02DRAFT_655976</name>
</gene>
<evidence type="ECO:0008006" key="4">
    <source>
        <dbReference type="Google" id="ProtNLM"/>
    </source>
</evidence>
<accession>A0A2V1DRF8</accession>
<keyword evidence="1" id="KW-0732">Signal</keyword>
<reference evidence="2 3" key="1">
    <citation type="journal article" date="2018" name="Sci. Rep.">
        <title>Comparative genomics provides insights into the lifestyle and reveals functional heterogeneity of dark septate endophytic fungi.</title>
        <authorList>
            <person name="Knapp D.G."/>
            <person name="Nemeth J.B."/>
            <person name="Barry K."/>
            <person name="Hainaut M."/>
            <person name="Henrissat B."/>
            <person name="Johnson J."/>
            <person name="Kuo A."/>
            <person name="Lim J.H.P."/>
            <person name="Lipzen A."/>
            <person name="Nolan M."/>
            <person name="Ohm R.A."/>
            <person name="Tamas L."/>
            <person name="Grigoriev I.V."/>
            <person name="Spatafora J.W."/>
            <person name="Nagy L.G."/>
            <person name="Kovacs G.M."/>
        </authorList>
    </citation>
    <scope>NUCLEOTIDE SEQUENCE [LARGE SCALE GENOMIC DNA]</scope>
    <source>
        <strain evidence="2 3">DSE2036</strain>
    </source>
</reference>